<evidence type="ECO:0000313" key="19">
    <source>
        <dbReference type="Proteomes" id="UP000199372"/>
    </source>
</evidence>
<dbReference type="InterPro" id="IPR006114">
    <property type="entry name" value="6PGDH_C"/>
</dbReference>
<dbReference type="Gene3D" id="1.20.5.320">
    <property type="entry name" value="6-Phosphogluconate Dehydrogenase, domain 3"/>
    <property type="match status" value="1"/>
</dbReference>
<organism evidence="18 19">
    <name type="scientific">Palleronia pelagia</name>
    <dbReference type="NCBI Taxonomy" id="387096"/>
    <lineage>
        <taxon>Bacteria</taxon>
        <taxon>Pseudomonadati</taxon>
        <taxon>Pseudomonadota</taxon>
        <taxon>Alphaproteobacteria</taxon>
        <taxon>Rhodobacterales</taxon>
        <taxon>Roseobacteraceae</taxon>
        <taxon>Palleronia</taxon>
    </lineage>
</organism>
<feature type="binding site" description="in other chain" evidence="14">
    <location>
        <position position="289"/>
    </location>
    <ligand>
        <name>substrate</name>
        <note>ligand shared between dimeric partners</note>
    </ligand>
</feature>
<name>A0A1H8GTW8_9RHOB</name>
<keyword evidence="7 12" id="KW-0521">NADP</keyword>
<evidence type="ECO:0000256" key="12">
    <source>
        <dbReference type="PIRNR" id="PIRNR000109"/>
    </source>
</evidence>
<sequence>MSKSEIGLVGLGTMGAALALNIAENGFDIAVMNRTNSVTRDFVANAGDLAPRLTATEDLQGLVDALATPRAVILMVPAGDVVDDHIERLRAIMDPDDLIIDAGNANFRDTIRRAEAARDSGNPYLGIGVSGGEDGARHGPSIMGGGDRAAWDRVSHILTAIAARHEGTPCATYMGPGGAGHFVKAVHNGIEYADMQMIAEIYGLLRDGRGADYGEIATLFERWNDGPLQSYLVEITAKVAAAEDPKTGKPLLSVIEDTAGQKGTGRWTAIEALHLAAPVPVIEAAVAARNMSAVKDARKAGEDRFGAGAGRFDVPGDETLERAMIAGKIACYTQGFDMLAKASEAFDWSLPLPEIAKVWRAGCIIRSAMLDDMAAALADAPGTSLMLSDSFAKRVEDSTPGLRDTVSKAIAAGHPVPALAAAVTYFDTMRSHRGTADMIQGQRDYFGWHGFARLDDDGRDHHGPWVE</sequence>
<dbReference type="InterPro" id="IPR006115">
    <property type="entry name" value="6PGDH_NADP-bd"/>
</dbReference>
<dbReference type="PIRSF" id="PIRSF000109">
    <property type="entry name" value="6PGD"/>
    <property type="match status" value="1"/>
</dbReference>
<evidence type="ECO:0000256" key="14">
    <source>
        <dbReference type="PIRSR" id="PIRSR000109-2"/>
    </source>
</evidence>
<dbReference type="Gene3D" id="3.40.50.720">
    <property type="entry name" value="NAD(P)-binding Rossmann-like Domain"/>
    <property type="match status" value="1"/>
</dbReference>
<feature type="binding site" evidence="15">
    <location>
        <position position="104"/>
    </location>
    <ligand>
        <name>NADP(+)</name>
        <dbReference type="ChEBI" id="CHEBI:58349"/>
    </ligand>
</feature>
<comment type="subunit">
    <text evidence="4 12">Homodimer.</text>
</comment>
<proteinExistence type="inferred from homology"/>
<evidence type="ECO:0000256" key="11">
    <source>
        <dbReference type="ARBA" id="ARBA00048640"/>
    </source>
</evidence>
<evidence type="ECO:0000256" key="10">
    <source>
        <dbReference type="ARBA" id="ARBA00023126"/>
    </source>
</evidence>
<dbReference type="InterPro" id="IPR006184">
    <property type="entry name" value="6PGdom_BS"/>
</dbReference>
<dbReference type="RefSeq" id="WP_091845435.1">
    <property type="nucleotide sequence ID" value="NZ_FOCM01000004.1"/>
</dbReference>
<feature type="binding site" description="in other chain" evidence="14">
    <location>
        <begin position="130"/>
        <end position="132"/>
    </location>
    <ligand>
        <name>substrate</name>
        <note>ligand shared between dimeric partners</note>
    </ligand>
</feature>
<keyword evidence="19" id="KW-1185">Reference proteome</keyword>
<accession>A0A1H8GTW8</accession>
<dbReference type="OrthoDB" id="9804542at2"/>
<dbReference type="GO" id="GO:0019521">
    <property type="term" value="P:D-gluconate metabolic process"/>
    <property type="evidence" value="ECO:0007669"/>
    <property type="project" value="UniProtKB-KW"/>
</dbReference>
<evidence type="ECO:0000256" key="16">
    <source>
        <dbReference type="RuleBase" id="RU000485"/>
    </source>
</evidence>
<evidence type="ECO:0000256" key="7">
    <source>
        <dbReference type="ARBA" id="ARBA00022857"/>
    </source>
</evidence>
<feature type="binding site" description="in other chain" evidence="14">
    <location>
        <position position="104"/>
    </location>
    <ligand>
        <name>substrate</name>
        <note>ligand shared between dimeric partners</note>
    </ligand>
</feature>
<dbReference type="GO" id="GO:0050661">
    <property type="term" value="F:NADP binding"/>
    <property type="evidence" value="ECO:0007669"/>
    <property type="project" value="InterPro"/>
</dbReference>
<feature type="binding site" description="in other chain" evidence="14">
    <location>
        <position position="262"/>
    </location>
    <ligand>
        <name>substrate</name>
        <note>ligand shared between dimeric partners</note>
    </ligand>
</feature>
<dbReference type="InterPro" id="IPR006183">
    <property type="entry name" value="Pgluconate_DH"/>
</dbReference>
<feature type="binding site" description="in other chain" evidence="14">
    <location>
        <position position="192"/>
    </location>
    <ligand>
        <name>substrate</name>
        <note>ligand shared between dimeric partners</note>
    </ligand>
</feature>
<dbReference type="SUPFAM" id="SSF48179">
    <property type="entry name" value="6-phosphogluconate dehydrogenase C-terminal domain-like"/>
    <property type="match status" value="1"/>
</dbReference>
<protein>
    <recommendedName>
        <fullName evidence="6 12">6-phosphogluconate dehydrogenase, decarboxylating</fullName>
        <ecNumber evidence="5 12">1.1.1.44</ecNumber>
    </recommendedName>
</protein>
<evidence type="ECO:0000256" key="2">
    <source>
        <dbReference type="ARBA" id="ARBA00004874"/>
    </source>
</evidence>
<keyword evidence="8 12" id="KW-0560">Oxidoreductase</keyword>
<dbReference type="FunFam" id="1.10.1040.10:FF:000032">
    <property type="entry name" value="6-phosphogluconate dehydrogenase, decarboxylating"/>
    <property type="match status" value="1"/>
</dbReference>
<dbReference type="Gene3D" id="1.10.1040.10">
    <property type="entry name" value="N-(1-d-carboxylethyl)-l-norvaline Dehydrogenase, domain 2"/>
    <property type="match status" value="1"/>
</dbReference>
<evidence type="ECO:0000256" key="9">
    <source>
        <dbReference type="ARBA" id="ARBA00023064"/>
    </source>
</evidence>
<keyword evidence="9 16" id="KW-0311">Gluconate utilization</keyword>
<evidence type="ECO:0000256" key="13">
    <source>
        <dbReference type="PIRSR" id="PIRSR000109-1"/>
    </source>
</evidence>
<evidence type="ECO:0000256" key="4">
    <source>
        <dbReference type="ARBA" id="ARBA00011738"/>
    </source>
</evidence>
<evidence type="ECO:0000256" key="6">
    <source>
        <dbReference type="ARBA" id="ARBA00018193"/>
    </source>
</evidence>
<feature type="binding site" evidence="15">
    <location>
        <begin position="33"/>
        <end position="35"/>
    </location>
    <ligand>
        <name>NADP(+)</name>
        <dbReference type="ChEBI" id="CHEBI:58349"/>
    </ligand>
</feature>
<dbReference type="InterPro" id="IPR013328">
    <property type="entry name" value="6PGD_dom2"/>
</dbReference>
<dbReference type="PROSITE" id="PS00461">
    <property type="entry name" value="6PGD"/>
    <property type="match status" value="1"/>
</dbReference>
<dbReference type="Pfam" id="PF03446">
    <property type="entry name" value="NAD_binding_2"/>
    <property type="match status" value="1"/>
</dbReference>
<dbReference type="SUPFAM" id="SSF51735">
    <property type="entry name" value="NAD(P)-binding Rossmann-fold domains"/>
    <property type="match status" value="1"/>
</dbReference>
<dbReference type="EMBL" id="FOCM01000004">
    <property type="protein sequence ID" value="SEN47502.1"/>
    <property type="molecule type" value="Genomic_DNA"/>
</dbReference>
<gene>
    <name evidence="18" type="ORF">SAMN04488011_104209</name>
</gene>
<dbReference type="InterPro" id="IPR008927">
    <property type="entry name" value="6-PGluconate_DH-like_C_sf"/>
</dbReference>
<dbReference type="PRINTS" id="PR00076">
    <property type="entry name" value="6PGDHDRGNASE"/>
</dbReference>
<reference evidence="19" key="1">
    <citation type="submission" date="2016-10" db="EMBL/GenBank/DDBJ databases">
        <authorList>
            <person name="Varghese N."/>
            <person name="Submissions S."/>
        </authorList>
    </citation>
    <scope>NUCLEOTIDE SEQUENCE [LARGE SCALE GENOMIC DNA]</scope>
    <source>
        <strain evidence="19">DSM 26893</strain>
    </source>
</reference>
<dbReference type="UniPathway" id="UPA00115">
    <property type="reaction ID" value="UER00410"/>
</dbReference>
<dbReference type="SMART" id="SM01350">
    <property type="entry name" value="6PGD"/>
    <property type="match status" value="1"/>
</dbReference>
<comment type="catalytic activity">
    <reaction evidence="11 12 16">
        <text>6-phospho-D-gluconate + NADP(+) = D-ribulose 5-phosphate + CO2 + NADPH</text>
        <dbReference type="Rhea" id="RHEA:10116"/>
        <dbReference type="ChEBI" id="CHEBI:16526"/>
        <dbReference type="ChEBI" id="CHEBI:57783"/>
        <dbReference type="ChEBI" id="CHEBI:58121"/>
        <dbReference type="ChEBI" id="CHEBI:58349"/>
        <dbReference type="ChEBI" id="CHEBI:58759"/>
        <dbReference type="EC" id="1.1.1.44"/>
    </reaction>
</comment>
<feature type="active site" description="Proton donor" evidence="13">
    <location>
        <position position="191"/>
    </location>
</feature>
<dbReference type="Proteomes" id="UP000199372">
    <property type="component" value="Unassembled WGS sequence"/>
</dbReference>
<dbReference type="InterPro" id="IPR036291">
    <property type="entry name" value="NAD(P)-bd_dom_sf"/>
</dbReference>
<dbReference type="AlphaFoldDB" id="A0A1H8GTW8"/>
<feature type="binding site" evidence="15">
    <location>
        <begin position="10"/>
        <end position="15"/>
    </location>
    <ligand>
        <name>NADP(+)</name>
        <dbReference type="ChEBI" id="CHEBI:58349"/>
    </ligand>
</feature>
<feature type="domain" description="6-phosphogluconate dehydrogenase C-terminal" evidence="17">
    <location>
        <begin position="180"/>
        <end position="466"/>
    </location>
</feature>
<feature type="binding site" description="in other chain" evidence="14">
    <location>
        <begin position="187"/>
        <end position="188"/>
    </location>
    <ligand>
        <name>substrate</name>
        <note>ligand shared between dimeric partners</note>
    </ligand>
</feature>
<evidence type="ECO:0000256" key="3">
    <source>
        <dbReference type="ARBA" id="ARBA00008419"/>
    </source>
</evidence>
<feature type="active site" description="Proton acceptor" evidence="13">
    <location>
        <position position="184"/>
    </location>
</feature>
<dbReference type="GO" id="GO:0004616">
    <property type="term" value="F:phosphogluconate dehydrogenase (decarboxylating) activity"/>
    <property type="evidence" value="ECO:0007669"/>
    <property type="project" value="UniProtKB-EC"/>
</dbReference>
<dbReference type="GO" id="GO:0006098">
    <property type="term" value="P:pentose-phosphate shunt"/>
    <property type="evidence" value="ECO:0007669"/>
    <property type="project" value="UniProtKB-UniPathway"/>
</dbReference>
<evidence type="ECO:0000256" key="5">
    <source>
        <dbReference type="ARBA" id="ARBA00013011"/>
    </source>
</evidence>
<evidence type="ECO:0000259" key="17">
    <source>
        <dbReference type="SMART" id="SM01350"/>
    </source>
</evidence>
<dbReference type="NCBIfam" id="NF006765">
    <property type="entry name" value="PRK09287.1"/>
    <property type="match status" value="1"/>
</dbReference>
<dbReference type="EC" id="1.1.1.44" evidence="5 12"/>
<comment type="pathway">
    <text evidence="2 12 16">Carbohydrate degradation; pentose phosphate pathway; D-ribulose 5-phosphate from D-glucose 6-phosphate (oxidative stage): step 3/3.</text>
</comment>
<feature type="binding site" evidence="14">
    <location>
        <position position="443"/>
    </location>
    <ligand>
        <name>substrate</name>
        <note>ligand shared between dimeric partners</note>
    </ligand>
</feature>
<dbReference type="NCBIfam" id="TIGR00873">
    <property type="entry name" value="gnd"/>
    <property type="match status" value="1"/>
</dbReference>
<evidence type="ECO:0000313" key="18">
    <source>
        <dbReference type="EMBL" id="SEN47502.1"/>
    </source>
</evidence>
<dbReference type="PANTHER" id="PTHR11811">
    <property type="entry name" value="6-PHOSPHOGLUCONATE DEHYDROGENASE"/>
    <property type="match status" value="1"/>
</dbReference>
<feature type="binding site" evidence="14">
    <location>
        <position position="449"/>
    </location>
    <ligand>
        <name>substrate</name>
        <note>ligand shared between dimeric partners</note>
    </ligand>
</feature>
<evidence type="ECO:0000256" key="1">
    <source>
        <dbReference type="ARBA" id="ARBA00002526"/>
    </source>
</evidence>
<evidence type="ECO:0000256" key="15">
    <source>
        <dbReference type="PIRSR" id="PIRSR000109-3"/>
    </source>
</evidence>
<evidence type="ECO:0000256" key="8">
    <source>
        <dbReference type="ARBA" id="ARBA00023002"/>
    </source>
</evidence>
<dbReference type="Pfam" id="PF00393">
    <property type="entry name" value="6PGD"/>
    <property type="match status" value="1"/>
</dbReference>
<comment type="similarity">
    <text evidence="3 12 16">Belongs to the 6-phosphogluconate dehydrogenase family.</text>
</comment>
<feature type="binding site" evidence="15">
    <location>
        <begin position="76"/>
        <end position="78"/>
    </location>
    <ligand>
        <name>NADP(+)</name>
        <dbReference type="ChEBI" id="CHEBI:58349"/>
    </ligand>
</feature>
<dbReference type="InterPro" id="IPR006113">
    <property type="entry name" value="6PGDH_Gnd/GntZ"/>
</dbReference>
<keyword evidence="10 12" id="KW-0570">Pentose shunt</keyword>
<comment type="function">
    <text evidence="1 12">Catalyzes the oxidative decarboxylation of 6-phosphogluconate to ribulose 5-phosphate and CO(2), with concomitant reduction of NADP to NADPH.</text>
</comment>